<dbReference type="EMBL" id="JBHSKF010000011">
    <property type="protein sequence ID" value="MFC5289580.1"/>
    <property type="molecule type" value="Genomic_DNA"/>
</dbReference>
<dbReference type="Proteomes" id="UP001596157">
    <property type="component" value="Unassembled WGS sequence"/>
</dbReference>
<reference evidence="5" key="1">
    <citation type="journal article" date="2019" name="Int. J. Syst. Evol. Microbiol.">
        <title>The Global Catalogue of Microorganisms (GCM) 10K type strain sequencing project: providing services to taxonomists for standard genome sequencing and annotation.</title>
        <authorList>
            <consortium name="The Broad Institute Genomics Platform"/>
            <consortium name="The Broad Institute Genome Sequencing Center for Infectious Disease"/>
            <person name="Wu L."/>
            <person name="Ma J."/>
        </authorList>
    </citation>
    <scope>NUCLEOTIDE SEQUENCE [LARGE SCALE GENOMIC DNA]</scope>
    <source>
        <strain evidence="5">CCUG 59778</strain>
    </source>
</reference>
<evidence type="ECO:0000256" key="2">
    <source>
        <dbReference type="ARBA" id="ARBA00023043"/>
    </source>
</evidence>
<evidence type="ECO:0000256" key="1">
    <source>
        <dbReference type="ARBA" id="ARBA00022737"/>
    </source>
</evidence>
<dbReference type="PANTHER" id="PTHR24189:SF50">
    <property type="entry name" value="ANKYRIN REPEAT AND SOCS BOX PROTEIN 2"/>
    <property type="match status" value="1"/>
</dbReference>
<dbReference type="InterPro" id="IPR036770">
    <property type="entry name" value="Ankyrin_rpt-contain_sf"/>
</dbReference>
<dbReference type="Pfam" id="PF00023">
    <property type="entry name" value="Ank"/>
    <property type="match status" value="1"/>
</dbReference>
<accession>A0ABW0EVG8</accession>
<keyword evidence="5" id="KW-1185">Reference proteome</keyword>
<keyword evidence="2 3" id="KW-0040">ANK repeat</keyword>
<dbReference type="Gene3D" id="1.25.40.20">
    <property type="entry name" value="Ankyrin repeat-containing domain"/>
    <property type="match status" value="1"/>
</dbReference>
<dbReference type="SMART" id="SM00248">
    <property type="entry name" value="ANK"/>
    <property type="match status" value="3"/>
</dbReference>
<dbReference type="SUPFAM" id="SSF48403">
    <property type="entry name" value="Ankyrin repeat"/>
    <property type="match status" value="1"/>
</dbReference>
<evidence type="ECO:0000313" key="4">
    <source>
        <dbReference type="EMBL" id="MFC5289580.1"/>
    </source>
</evidence>
<dbReference type="InterPro" id="IPR002110">
    <property type="entry name" value="Ankyrin_rpt"/>
</dbReference>
<dbReference type="PROSITE" id="PS50088">
    <property type="entry name" value="ANK_REPEAT"/>
    <property type="match status" value="1"/>
</dbReference>
<sequence length="226" mass="22804">MQLIDASDPAAVALVRAIRSGDVGFLAENAGLARVGVRDSEGMVRTSLHLATDFPGKFPRGAEVVAALVAGGADVNARFAGAHAETPLHWAASCDDVAALDALLDAGADIEAPGSVLGGGPPLKNAVGFRQWAAAGRLVERGAAVDLEDAAALGMVERVGELLVGAGQSELGAALWFACHGGRGAVARVLVERGADVGWVAPWDGSTPVDAAAGSEELVGWLRGRG</sequence>
<feature type="repeat" description="ANK" evidence="3">
    <location>
        <begin position="83"/>
        <end position="115"/>
    </location>
</feature>
<protein>
    <submittedName>
        <fullName evidence="4">Ankyrin repeat domain-containing protein</fullName>
    </submittedName>
</protein>
<dbReference type="RefSeq" id="WP_378249424.1">
    <property type="nucleotide sequence ID" value="NZ_JBHSKF010000011.1"/>
</dbReference>
<dbReference type="InterPro" id="IPR050745">
    <property type="entry name" value="Multifunctional_regulatory"/>
</dbReference>
<name>A0ABW0EVG8_9PSEU</name>
<organism evidence="4 5">
    <name type="scientific">Actinokineospora guangxiensis</name>
    <dbReference type="NCBI Taxonomy" id="1490288"/>
    <lineage>
        <taxon>Bacteria</taxon>
        <taxon>Bacillati</taxon>
        <taxon>Actinomycetota</taxon>
        <taxon>Actinomycetes</taxon>
        <taxon>Pseudonocardiales</taxon>
        <taxon>Pseudonocardiaceae</taxon>
        <taxon>Actinokineospora</taxon>
    </lineage>
</organism>
<evidence type="ECO:0000256" key="3">
    <source>
        <dbReference type="PROSITE-ProRule" id="PRU00023"/>
    </source>
</evidence>
<dbReference type="PROSITE" id="PS50297">
    <property type="entry name" value="ANK_REP_REGION"/>
    <property type="match status" value="1"/>
</dbReference>
<dbReference type="PANTHER" id="PTHR24189">
    <property type="entry name" value="MYOTROPHIN"/>
    <property type="match status" value="1"/>
</dbReference>
<keyword evidence="1" id="KW-0677">Repeat</keyword>
<evidence type="ECO:0000313" key="5">
    <source>
        <dbReference type="Proteomes" id="UP001596157"/>
    </source>
</evidence>
<comment type="caution">
    <text evidence="4">The sequence shown here is derived from an EMBL/GenBank/DDBJ whole genome shotgun (WGS) entry which is preliminary data.</text>
</comment>
<proteinExistence type="predicted"/>
<gene>
    <name evidence="4" type="ORF">ACFPM7_21205</name>
</gene>